<evidence type="ECO:0000313" key="2">
    <source>
        <dbReference type="EMBL" id="PNW70287.1"/>
    </source>
</evidence>
<protein>
    <submittedName>
        <fullName evidence="2">Uncharacterized protein</fullName>
    </submittedName>
</protein>
<organism evidence="2 3">
    <name type="scientific">Chlamydomonas reinhardtii</name>
    <name type="common">Chlamydomonas smithii</name>
    <dbReference type="NCBI Taxonomy" id="3055"/>
    <lineage>
        <taxon>Eukaryota</taxon>
        <taxon>Viridiplantae</taxon>
        <taxon>Chlorophyta</taxon>
        <taxon>core chlorophytes</taxon>
        <taxon>Chlorophyceae</taxon>
        <taxon>CS clade</taxon>
        <taxon>Chlamydomonadales</taxon>
        <taxon>Chlamydomonadaceae</taxon>
        <taxon>Chlamydomonas</taxon>
    </lineage>
</organism>
<dbReference type="InParanoid" id="A0A2K3CPT1"/>
<dbReference type="RefSeq" id="XP_042914583.1">
    <property type="nucleotide sequence ID" value="XM_043072124.1"/>
</dbReference>
<dbReference type="GeneID" id="66056977"/>
<dbReference type="PaxDb" id="3055-EDO98112"/>
<dbReference type="Proteomes" id="UP000006906">
    <property type="component" value="Chromosome 17"/>
</dbReference>
<sequence>MKYSHRQTAAWRSYPPPYRAIRNHPTEPSETTRRRALLSVEGEGVEAKAAAAGPSWGQLEGRKEEAGRDGGGVRRAMPGMMEALGRTGARQLRWVRRRVSGEAGLDRRLALELGLEGVAEEGEEQDEGEDYGVHVGHGGLYDVYEEL</sequence>
<proteinExistence type="predicted"/>
<reference evidence="2 3" key="1">
    <citation type="journal article" date="2007" name="Science">
        <title>The Chlamydomonas genome reveals the evolution of key animal and plant functions.</title>
        <authorList>
            <person name="Merchant S.S."/>
            <person name="Prochnik S.E."/>
            <person name="Vallon O."/>
            <person name="Harris E.H."/>
            <person name="Karpowicz S.J."/>
            <person name="Witman G.B."/>
            <person name="Terry A."/>
            <person name="Salamov A."/>
            <person name="Fritz-Laylin L.K."/>
            <person name="Marechal-Drouard L."/>
            <person name="Marshall W.F."/>
            <person name="Qu L.H."/>
            <person name="Nelson D.R."/>
            <person name="Sanderfoot A.A."/>
            <person name="Spalding M.H."/>
            <person name="Kapitonov V.V."/>
            <person name="Ren Q."/>
            <person name="Ferris P."/>
            <person name="Lindquist E."/>
            <person name="Shapiro H."/>
            <person name="Lucas S.M."/>
            <person name="Grimwood J."/>
            <person name="Schmutz J."/>
            <person name="Cardol P."/>
            <person name="Cerutti H."/>
            <person name="Chanfreau G."/>
            <person name="Chen C.L."/>
            <person name="Cognat V."/>
            <person name="Croft M.T."/>
            <person name="Dent R."/>
            <person name="Dutcher S."/>
            <person name="Fernandez E."/>
            <person name="Fukuzawa H."/>
            <person name="Gonzalez-Ballester D."/>
            <person name="Gonzalez-Halphen D."/>
            <person name="Hallmann A."/>
            <person name="Hanikenne M."/>
            <person name="Hippler M."/>
            <person name="Inwood W."/>
            <person name="Jabbari K."/>
            <person name="Kalanon M."/>
            <person name="Kuras R."/>
            <person name="Lefebvre P.A."/>
            <person name="Lemaire S.D."/>
            <person name="Lobanov A.V."/>
            <person name="Lohr M."/>
            <person name="Manuell A."/>
            <person name="Meier I."/>
            <person name="Mets L."/>
            <person name="Mittag M."/>
            <person name="Mittelmeier T."/>
            <person name="Moroney J.V."/>
            <person name="Moseley J."/>
            <person name="Napoli C."/>
            <person name="Nedelcu A.M."/>
            <person name="Niyogi K."/>
            <person name="Novoselov S.V."/>
            <person name="Paulsen I.T."/>
            <person name="Pazour G."/>
            <person name="Purton S."/>
            <person name="Ral J.P."/>
            <person name="Riano-Pachon D.M."/>
            <person name="Riekhof W."/>
            <person name="Rymarquis L."/>
            <person name="Schroda M."/>
            <person name="Stern D."/>
            <person name="Umen J."/>
            <person name="Willows R."/>
            <person name="Wilson N."/>
            <person name="Zimmer S.L."/>
            <person name="Allmer J."/>
            <person name="Balk J."/>
            <person name="Bisova K."/>
            <person name="Chen C.J."/>
            <person name="Elias M."/>
            <person name="Gendler K."/>
            <person name="Hauser C."/>
            <person name="Lamb M.R."/>
            <person name="Ledford H."/>
            <person name="Long J.C."/>
            <person name="Minagawa J."/>
            <person name="Page M.D."/>
            <person name="Pan J."/>
            <person name="Pootakham W."/>
            <person name="Roje S."/>
            <person name="Rose A."/>
            <person name="Stahlberg E."/>
            <person name="Terauchi A.M."/>
            <person name="Yang P."/>
            <person name="Ball S."/>
            <person name="Bowler C."/>
            <person name="Dieckmann C.L."/>
            <person name="Gladyshev V.N."/>
            <person name="Green P."/>
            <person name="Jorgensen R."/>
            <person name="Mayfield S."/>
            <person name="Mueller-Roeber B."/>
            <person name="Rajamani S."/>
            <person name="Sayre R.T."/>
            <person name="Brokstein P."/>
            <person name="Dubchak I."/>
            <person name="Goodstein D."/>
            <person name="Hornick L."/>
            <person name="Huang Y.W."/>
            <person name="Jhaveri J."/>
            <person name="Luo Y."/>
            <person name="Martinez D."/>
            <person name="Ngau W.C."/>
            <person name="Otillar B."/>
            <person name="Poliakov A."/>
            <person name="Porter A."/>
            <person name="Szajkowski L."/>
            <person name="Werner G."/>
            <person name="Zhou K."/>
            <person name="Grigoriev I.V."/>
            <person name="Rokhsar D.S."/>
            <person name="Grossman A.R."/>
        </authorList>
    </citation>
    <scope>NUCLEOTIDE SEQUENCE [LARGE SCALE GENOMIC DNA]</scope>
    <source>
        <strain evidence="3">CC-503</strain>
    </source>
</reference>
<accession>A0A2K3CPT1</accession>
<feature type="compositionally biased region" description="Basic and acidic residues" evidence="1">
    <location>
        <begin position="24"/>
        <end position="33"/>
    </location>
</feature>
<evidence type="ECO:0000256" key="1">
    <source>
        <dbReference type="SAM" id="MobiDB-lite"/>
    </source>
</evidence>
<dbReference type="EMBL" id="CM008978">
    <property type="protein sequence ID" value="PNW70287.1"/>
    <property type="molecule type" value="Genomic_DNA"/>
</dbReference>
<name>A0A2K3CPT1_CHLRE</name>
<dbReference type="Gramene" id="PNW70287">
    <property type="protein sequence ID" value="PNW70287"/>
    <property type="gene ID" value="CHLRE_17g713575v5"/>
</dbReference>
<gene>
    <name evidence="2" type="ORF">CHLRE_17g713575v5</name>
</gene>
<feature type="region of interest" description="Disordered" evidence="1">
    <location>
        <begin position="1"/>
        <end position="33"/>
    </location>
</feature>
<dbReference type="KEGG" id="cre:CHLRE_17g713575v5"/>
<feature type="region of interest" description="Disordered" evidence="1">
    <location>
        <begin position="48"/>
        <end position="76"/>
    </location>
</feature>
<keyword evidence="3" id="KW-1185">Reference proteome</keyword>
<dbReference type="AlphaFoldDB" id="A0A2K3CPT1"/>
<feature type="compositionally biased region" description="Basic and acidic residues" evidence="1">
    <location>
        <begin position="60"/>
        <end position="72"/>
    </location>
</feature>
<evidence type="ECO:0000313" key="3">
    <source>
        <dbReference type="Proteomes" id="UP000006906"/>
    </source>
</evidence>